<name>A0ABV0ZMG3_9TELE</name>
<evidence type="ECO:0000313" key="2">
    <source>
        <dbReference type="Proteomes" id="UP001469553"/>
    </source>
</evidence>
<organism evidence="1 2">
    <name type="scientific">Ameca splendens</name>
    <dbReference type="NCBI Taxonomy" id="208324"/>
    <lineage>
        <taxon>Eukaryota</taxon>
        <taxon>Metazoa</taxon>
        <taxon>Chordata</taxon>
        <taxon>Craniata</taxon>
        <taxon>Vertebrata</taxon>
        <taxon>Euteleostomi</taxon>
        <taxon>Actinopterygii</taxon>
        <taxon>Neopterygii</taxon>
        <taxon>Teleostei</taxon>
        <taxon>Neoteleostei</taxon>
        <taxon>Acanthomorphata</taxon>
        <taxon>Ovalentaria</taxon>
        <taxon>Atherinomorphae</taxon>
        <taxon>Cyprinodontiformes</taxon>
        <taxon>Goodeidae</taxon>
        <taxon>Ameca</taxon>
    </lineage>
</organism>
<evidence type="ECO:0000313" key="1">
    <source>
        <dbReference type="EMBL" id="MEQ2307423.1"/>
    </source>
</evidence>
<dbReference type="Proteomes" id="UP001469553">
    <property type="component" value="Unassembled WGS sequence"/>
</dbReference>
<comment type="caution">
    <text evidence="1">The sequence shown here is derived from an EMBL/GenBank/DDBJ whole genome shotgun (WGS) entry which is preliminary data.</text>
</comment>
<keyword evidence="2" id="KW-1185">Reference proteome</keyword>
<sequence>MFGGFRLDFVFQVPSWQLPVILRLLNQAQVNHLDFLRFTHLGPDSLYPGDLTSLTHWRFYRSRCSITL</sequence>
<accession>A0ABV0ZMG3</accession>
<gene>
    <name evidence="1" type="ORF">AMECASPLE_018052</name>
</gene>
<reference evidence="1 2" key="1">
    <citation type="submission" date="2021-06" db="EMBL/GenBank/DDBJ databases">
        <authorList>
            <person name="Palmer J.M."/>
        </authorList>
    </citation>
    <scope>NUCLEOTIDE SEQUENCE [LARGE SCALE GENOMIC DNA]</scope>
    <source>
        <strain evidence="1 2">AS_MEX2019</strain>
        <tissue evidence="1">Muscle</tissue>
    </source>
</reference>
<proteinExistence type="predicted"/>
<protein>
    <submittedName>
        <fullName evidence="1">Uncharacterized protein</fullName>
    </submittedName>
</protein>
<dbReference type="EMBL" id="JAHRIP010067216">
    <property type="protein sequence ID" value="MEQ2307423.1"/>
    <property type="molecule type" value="Genomic_DNA"/>
</dbReference>